<dbReference type="GO" id="GO:0051082">
    <property type="term" value="F:unfolded protein binding"/>
    <property type="evidence" value="ECO:0007669"/>
    <property type="project" value="UniProtKB-UniRule"/>
</dbReference>
<keyword evidence="8 12" id="KW-0143">Chaperone</keyword>
<dbReference type="FunFam" id="2.10.230.10:FF:000002">
    <property type="entry name" value="Molecular chaperone DnaJ"/>
    <property type="match status" value="1"/>
</dbReference>
<dbReference type="EMBL" id="AWXA01000028">
    <property type="protein sequence ID" value="ERT60010.1"/>
    <property type="molecule type" value="Genomic_DNA"/>
</dbReference>
<reference evidence="17 18" key="1">
    <citation type="submission" date="2013-09" db="EMBL/GenBank/DDBJ databases">
        <authorList>
            <person name="Durkin A.S."/>
            <person name="Haft D.R."/>
            <person name="McCorrison J."/>
            <person name="Torralba M."/>
            <person name="Gillis M."/>
            <person name="Haft D.H."/>
            <person name="Methe B."/>
            <person name="Sutton G."/>
            <person name="Nelson K.E."/>
        </authorList>
    </citation>
    <scope>NUCLEOTIDE SEQUENCE [LARGE SCALE GENOMIC DNA]</scope>
    <source>
        <strain evidence="17 18">BV3C16-1</strain>
    </source>
</reference>
<dbReference type="SMART" id="SM00271">
    <property type="entry name" value="DnaJ"/>
    <property type="match status" value="1"/>
</dbReference>
<evidence type="ECO:0000256" key="2">
    <source>
        <dbReference type="ARBA" id="ARBA00022705"/>
    </source>
</evidence>
<dbReference type="CDD" id="cd10747">
    <property type="entry name" value="DnaJ_C"/>
    <property type="match status" value="1"/>
</dbReference>
<organism evidence="17 18">
    <name type="scientific">Megasphaera vaginalis</name>
    <name type="common">ex Srinivasan et al. 2021</name>
    <dbReference type="NCBI Taxonomy" id="1111454"/>
    <lineage>
        <taxon>Bacteria</taxon>
        <taxon>Bacillati</taxon>
        <taxon>Bacillota</taxon>
        <taxon>Negativicutes</taxon>
        <taxon>Veillonellales</taxon>
        <taxon>Veillonellaceae</taxon>
        <taxon>Megasphaera</taxon>
    </lineage>
</organism>
<dbReference type="NCBIfam" id="NF008035">
    <property type="entry name" value="PRK10767.1"/>
    <property type="match status" value="1"/>
</dbReference>
<dbReference type="InterPro" id="IPR001623">
    <property type="entry name" value="DnaJ_domain"/>
</dbReference>
<evidence type="ECO:0000256" key="3">
    <source>
        <dbReference type="ARBA" id="ARBA00022723"/>
    </source>
</evidence>
<comment type="similarity">
    <text evidence="10 12">Belongs to the DnaJ family.</text>
</comment>
<dbReference type="PROSITE" id="PS51188">
    <property type="entry name" value="ZF_CR"/>
    <property type="match status" value="1"/>
</dbReference>
<dbReference type="InterPro" id="IPR012724">
    <property type="entry name" value="DnaJ"/>
</dbReference>
<dbReference type="Proteomes" id="UP000017090">
    <property type="component" value="Unassembled WGS sequence"/>
</dbReference>
<feature type="binding site" evidence="12">
    <location>
        <position position="205"/>
    </location>
    <ligand>
        <name>Zn(2+)</name>
        <dbReference type="ChEBI" id="CHEBI:29105"/>
        <label>2</label>
    </ligand>
</feature>
<keyword evidence="6 12" id="KW-0862">Zinc</keyword>
<dbReference type="NCBIfam" id="TIGR02349">
    <property type="entry name" value="DnaJ_bact"/>
    <property type="match status" value="1"/>
</dbReference>
<evidence type="ECO:0000256" key="1">
    <source>
        <dbReference type="ARBA" id="ARBA00022490"/>
    </source>
</evidence>
<dbReference type="SUPFAM" id="SSF49493">
    <property type="entry name" value="HSP40/DnaJ peptide-binding domain"/>
    <property type="match status" value="2"/>
</dbReference>
<proteinExistence type="inferred from homology"/>
<feature type="repeat" description="CXXCXGXG motif" evidence="12">
    <location>
        <begin position="176"/>
        <end position="183"/>
    </location>
</feature>
<keyword evidence="7 12" id="KW-0346">Stress response</keyword>
<comment type="subcellular location">
    <subcellularLocation>
        <location evidence="12">Cytoplasm</location>
    </subcellularLocation>
</comment>
<evidence type="ECO:0000256" key="10">
    <source>
        <dbReference type="ARBA" id="ARBA00061004"/>
    </source>
</evidence>
<evidence type="ECO:0000256" key="7">
    <source>
        <dbReference type="ARBA" id="ARBA00023016"/>
    </source>
</evidence>
<dbReference type="InterPro" id="IPR001305">
    <property type="entry name" value="HSP_DnaJ_Cys-rich_dom"/>
</dbReference>
<keyword evidence="5 12" id="KW-0863">Zinc-finger</keyword>
<dbReference type="RefSeq" id="WP_023053583.1">
    <property type="nucleotide sequence ID" value="NZ_AWXA01000028.1"/>
</dbReference>
<evidence type="ECO:0000256" key="11">
    <source>
        <dbReference type="ARBA" id="ARBA00067609"/>
    </source>
</evidence>
<feature type="binding site" evidence="12">
    <location>
        <position position="216"/>
    </location>
    <ligand>
        <name>Zn(2+)</name>
        <dbReference type="ChEBI" id="CHEBI:29105"/>
        <label>1</label>
    </ligand>
</feature>
<dbReference type="STRING" id="1111454.HMPREF1250_0879"/>
<keyword evidence="4 12" id="KW-0677">Repeat</keyword>
<dbReference type="OrthoDB" id="9779889at2"/>
<dbReference type="GO" id="GO:0006260">
    <property type="term" value="P:DNA replication"/>
    <property type="evidence" value="ECO:0007669"/>
    <property type="project" value="UniProtKB-KW"/>
</dbReference>
<dbReference type="HAMAP" id="MF_01152">
    <property type="entry name" value="DnaJ"/>
    <property type="match status" value="1"/>
</dbReference>
<dbReference type="PRINTS" id="PR00625">
    <property type="entry name" value="JDOMAIN"/>
</dbReference>
<dbReference type="FunFam" id="2.60.260.20:FF:000005">
    <property type="entry name" value="Chaperone protein dnaJ 1, mitochondrial"/>
    <property type="match status" value="1"/>
</dbReference>
<feature type="binding site" evidence="12">
    <location>
        <position position="202"/>
    </location>
    <ligand>
        <name>Zn(2+)</name>
        <dbReference type="ChEBI" id="CHEBI:29105"/>
        <label>2</label>
    </ligand>
</feature>
<dbReference type="Pfam" id="PF01556">
    <property type="entry name" value="DnaJ_C"/>
    <property type="match status" value="1"/>
</dbReference>
<evidence type="ECO:0000256" key="13">
    <source>
        <dbReference type="PROSITE-ProRule" id="PRU00546"/>
    </source>
</evidence>
<keyword evidence="1 12" id="KW-0963">Cytoplasm</keyword>
<gene>
    <name evidence="12 17" type="primary">dnaJ</name>
    <name evidence="17" type="ORF">HMPREF1250_0879</name>
</gene>
<keyword evidence="3 12" id="KW-0479">Metal-binding</keyword>
<evidence type="ECO:0000256" key="5">
    <source>
        <dbReference type="ARBA" id="ARBA00022771"/>
    </source>
</evidence>
<evidence type="ECO:0000256" key="9">
    <source>
        <dbReference type="ARBA" id="ARBA00053423"/>
    </source>
</evidence>
<dbReference type="SUPFAM" id="SSF57938">
    <property type="entry name" value="DnaJ/Hsp40 cysteine-rich domain"/>
    <property type="match status" value="1"/>
</dbReference>
<dbReference type="InterPro" id="IPR036869">
    <property type="entry name" value="J_dom_sf"/>
</dbReference>
<evidence type="ECO:0000256" key="4">
    <source>
        <dbReference type="ARBA" id="ARBA00022737"/>
    </source>
</evidence>
<protein>
    <recommendedName>
        <fullName evidence="11 12">Chaperone protein DnaJ</fullName>
    </recommendedName>
</protein>
<dbReference type="PANTHER" id="PTHR43096:SF48">
    <property type="entry name" value="CHAPERONE PROTEIN DNAJ"/>
    <property type="match status" value="1"/>
</dbReference>
<comment type="function">
    <text evidence="9 12">Participates actively in the response to hyperosmotic and heat shock by preventing the aggregation of stress-denatured proteins and by disaggregating proteins, also in an autonomous, DnaK-independent fashion. Unfolded proteins bind initially to DnaJ; upon interaction with the DnaJ-bound protein, DnaK hydrolyzes its bound ATP, resulting in the formation of a stable complex. GrpE releases ADP from DnaK; ATP binding to DnaK triggers the release of the substrate protein, thus completing the reaction cycle. Several rounds of ATP-dependent interactions between DnaJ, DnaK and GrpE are required for fully efficient folding. Also involved, together with DnaK and GrpE, in the DNA replication of plasmids through activation of initiation proteins.</text>
</comment>
<dbReference type="Gene3D" id="1.10.287.110">
    <property type="entry name" value="DnaJ domain"/>
    <property type="match status" value="1"/>
</dbReference>
<dbReference type="InterPro" id="IPR008971">
    <property type="entry name" value="HSP40/DnaJ_pept-bd"/>
</dbReference>
<evidence type="ECO:0000256" key="6">
    <source>
        <dbReference type="ARBA" id="ARBA00022833"/>
    </source>
</evidence>
<evidence type="ECO:0000256" key="14">
    <source>
        <dbReference type="SAM" id="MobiDB-lite"/>
    </source>
</evidence>
<feature type="repeat" description="CXXCXGXG motif" evidence="12">
    <location>
        <begin position="216"/>
        <end position="223"/>
    </location>
</feature>
<dbReference type="GO" id="GO:0031072">
    <property type="term" value="F:heat shock protein binding"/>
    <property type="evidence" value="ECO:0007669"/>
    <property type="project" value="InterPro"/>
</dbReference>
<dbReference type="Pfam" id="PF00684">
    <property type="entry name" value="DnaJ_CXXCXGXG"/>
    <property type="match status" value="1"/>
</dbReference>
<accession>U7UKZ9</accession>
<feature type="binding site" evidence="12">
    <location>
        <position position="159"/>
    </location>
    <ligand>
        <name>Zn(2+)</name>
        <dbReference type="ChEBI" id="CHEBI:29105"/>
        <label>1</label>
    </ligand>
</feature>
<feature type="repeat" description="CXXCXGXG motif" evidence="12">
    <location>
        <begin position="159"/>
        <end position="166"/>
    </location>
</feature>
<dbReference type="PATRIC" id="fig|1111454.3.peg.1073"/>
<dbReference type="CDD" id="cd06257">
    <property type="entry name" value="DnaJ"/>
    <property type="match status" value="1"/>
</dbReference>
<dbReference type="SUPFAM" id="SSF46565">
    <property type="entry name" value="Chaperone J-domain"/>
    <property type="match status" value="1"/>
</dbReference>
<evidence type="ECO:0000256" key="8">
    <source>
        <dbReference type="ARBA" id="ARBA00023186"/>
    </source>
</evidence>
<dbReference type="Pfam" id="PF00226">
    <property type="entry name" value="DnaJ"/>
    <property type="match status" value="1"/>
</dbReference>
<feature type="binding site" evidence="12">
    <location>
        <position position="176"/>
    </location>
    <ligand>
        <name>Zn(2+)</name>
        <dbReference type="ChEBI" id="CHEBI:29105"/>
        <label>2</label>
    </ligand>
</feature>
<dbReference type="AlphaFoldDB" id="U7UKZ9"/>
<feature type="repeat" description="CXXCXGXG motif" evidence="12">
    <location>
        <begin position="202"/>
        <end position="209"/>
    </location>
</feature>
<comment type="cofactor">
    <cofactor evidence="12">
        <name>Zn(2+)</name>
        <dbReference type="ChEBI" id="CHEBI:29105"/>
    </cofactor>
    <text evidence="12">Binds 2 Zn(2+) ions per monomer.</text>
</comment>
<evidence type="ECO:0000259" key="16">
    <source>
        <dbReference type="PROSITE" id="PS51188"/>
    </source>
</evidence>
<dbReference type="GO" id="GO:0005524">
    <property type="term" value="F:ATP binding"/>
    <property type="evidence" value="ECO:0007669"/>
    <property type="project" value="InterPro"/>
</dbReference>
<dbReference type="GO" id="GO:0008270">
    <property type="term" value="F:zinc ion binding"/>
    <property type="evidence" value="ECO:0007669"/>
    <property type="project" value="UniProtKB-UniRule"/>
</dbReference>
<keyword evidence="18" id="KW-1185">Reference proteome</keyword>
<feature type="binding site" evidence="12">
    <location>
        <position position="219"/>
    </location>
    <ligand>
        <name>Zn(2+)</name>
        <dbReference type="ChEBI" id="CHEBI:29105"/>
        <label>1</label>
    </ligand>
</feature>
<dbReference type="InterPro" id="IPR018253">
    <property type="entry name" value="DnaJ_domain_CS"/>
</dbReference>
<name>U7UKZ9_9FIRM</name>
<comment type="caution">
    <text evidence="17">The sequence shown here is derived from an EMBL/GenBank/DDBJ whole genome shotgun (WGS) entry which is preliminary data.</text>
</comment>
<feature type="binding site" evidence="12">
    <location>
        <position position="179"/>
    </location>
    <ligand>
        <name>Zn(2+)</name>
        <dbReference type="ChEBI" id="CHEBI:29105"/>
        <label>2</label>
    </ligand>
</feature>
<dbReference type="Gene3D" id="2.10.230.10">
    <property type="entry name" value="Heat shock protein DnaJ, cysteine-rich domain"/>
    <property type="match status" value="1"/>
</dbReference>
<evidence type="ECO:0000313" key="18">
    <source>
        <dbReference type="Proteomes" id="UP000017090"/>
    </source>
</evidence>
<dbReference type="FunFam" id="1.10.287.110:FF:000034">
    <property type="entry name" value="Chaperone protein DnaJ"/>
    <property type="match status" value="1"/>
</dbReference>
<sequence>MSKRDYYEVLGVPKDASDADIKKAFRKLAIKYHPDKNRDDPKAAEEKFKEVNEAYSVLSDQEKRAQYDQFGMDAFQNGAAGGFGQGGFGGFGQGGFGGFSQGDFGGFGDIFDSFFGGQGRRQSNGPQRGADLRFDVDISFRQAAFGTEMEIQVPKEDTCDHCHGSGAEPGSKVETCPVCHGTGQERVVQNTPFGQMVNVRTCSHCGGSGKIIHDKCKMCHGTGTVKIRKKLKIKIPAGVDDGARLRVAGEGEPGTRGGSHGDLYVYIFVRKDAAFVRRGNDVLSEETVTFAQAALGTTIRVDTIDGKIDLKIPAGTQTGTLFRIKGHGVPYLGVKERRGDHHVRITVETPKRLNDRQRELLKQFAAACGETWLDNGDKPKRSSKNDAKDERKEKKESFWDKLKKAIRTWMGRPKIVPGM</sequence>
<comment type="subunit">
    <text evidence="12">Homodimer.</text>
</comment>
<dbReference type="InterPro" id="IPR002939">
    <property type="entry name" value="DnaJ_C"/>
</dbReference>
<dbReference type="InterPro" id="IPR036410">
    <property type="entry name" value="HSP_DnaJ_Cys-rich_dom_sf"/>
</dbReference>
<dbReference type="GO" id="GO:0005737">
    <property type="term" value="C:cytoplasm"/>
    <property type="evidence" value="ECO:0007669"/>
    <property type="project" value="UniProtKB-SubCell"/>
</dbReference>
<feature type="region of interest" description="Disordered" evidence="14">
    <location>
        <begin position="375"/>
        <end position="396"/>
    </location>
</feature>
<feature type="zinc finger region" description="CR-type" evidence="13">
    <location>
        <begin position="146"/>
        <end position="228"/>
    </location>
</feature>
<feature type="domain" description="CR-type" evidence="16">
    <location>
        <begin position="146"/>
        <end position="228"/>
    </location>
</feature>
<feature type="domain" description="J" evidence="15">
    <location>
        <begin position="5"/>
        <end position="71"/>
    </location>
</feature>
<dbReference type="PROSITE" id="PS50076">
    <property type="entry name" value="DNAJ_2"/>
    <property type="match status" value="1"/>
</dbReference>
<evidence type="ECO:0000256" key="12">
    <source>
        <dbReference type="HAMAP-Rule" id="MF_01152"/>
    </source>
</evidence>
<dbReference type="GO" id="GO:0009408">
    <property type="term" value="P:response to heat"/>
    <property type="evidence" value="ECO:0007669"/>
    <property type="project" value="InterPro"/>
</dbReference>
<dbReference type="PANTHER" id="PTHR43096">
    <property type="entry name" value="DNAJ HOMOLOG 1, MITOCHONDRIAL-RELATED"/>
    <property type="match status" value="1"/>
</dbReference>
<dbReference type="eggNOG" id="COG0484">
    <property type="taxonomic scope" value="Bacteria"/>
</dbReference>
<dbReference type="GO" id="GO:0042026">
    <property type="term" value="P:protein refolding"/>
    <property type="evidence" value="ECO:0007669"/>
    <property type="project" value="TreeGrafter"/>
</dbReference>
<feature type="binding site" evidence="12">
    <location>
        <position position="162"/>
    </location>
    <ligand>
        <name>Zn(2+)</name>
        <dbReference type="ChEBI" id="CHEBI:29105"/>
        <label>1</label>
    </ligand>
</feature>
<dbReference type="Gene3D" id="2.60.260.20">
    <property type="entry name" value="Urease metallochaperone UreE, N-terminal domain"/>
    <property type="match status" value="2"/>
</dbReference>
<comment type="domain">
    <text evidence="12">The J domain is necessary and sufficient to stimulate DnaK ATPase activity. Zinc center 1 plays an important role in the autonomous, DnaK-independent chaperone activity of DnaJ. Zinc center 2 is essential for interaction with DnaK and for DnaJ activity.</text>
</comment>
<dbReference type="PROSITE" id="PS00636">
    <property type="entry name" value="DNAJ_1"/>
    <property type="match status" value="1"/>
</dbReference>
<evidence type="ECO:0000313" key="17">
    <source>
        <dbReference type="EMBL" id="ERT60010.1"/>
    </source>
</evidence>
<evidence type="ECO:0000259" key="15">
    <source>
        <dbReference type="PROSITE" id="PS50076"/>
    </source>
</evidence>
<keyword evidence="2 12" id="KW-0235">DNA replication</keyword>